<comment type="caution">
    <text evidence="2">The sequence shown here is derived from an EMBL/GenBank/DDBJ whole genome shotgun (WGS) entry which is preliminary data.</text>
</comment>
<sequence>MLSTVNASDVWTPDREEGQAFSSSSLDSYKVLVLSHSYEPIHFCSGRRAVTMILSGRAENVESDGLPIRSPSLTIMMPAVIRTAHFIRRPYRHRISFSKKNVFRRDNNTCQYCGHSGRDLTVDHVIPKSRGGRTGWENMVVACKRCNLRKGNRTLLESGLTLLRPPREPQVPLFYANPSLVPRSLWESWKKYLYSRSGPR</sequence>
<dbReference type="InterPro" id="IPR052892">
    <property type="entry name" value="NA-targeting_endonuclease"/>
</dbReference>
<dbReference type="InterPro" id="IPR003615">
    <property type="entry name" value="HNH_nuc"/>
</dbReference>
<protein>
    <submittedName>
        <fullName evidence="2">HNH endonuclease</fullName>
    </submittedName>
</protein>
<dbReference type="AlphaFoldDB" id="A0A932M0L9"/>
<evidence type="ECO:0000259" key="1">
    <source>
        <dbReference type="SMART" id="SM00507"/>
    </source>
</evidence>
<dbReference type="Gene3D" id="1.10.30.50">
    <property type="match status" value="1"/>
</dbReference>
<keyword evidence="2" id="KW-0540">Nuclease</keyword>
<dbReference type="PANTHER" id="PTHR33877:SF2">
    <property type="entry name" value="OS07G0170200 PROTEIN"/>
    <property type="match status" value="1"/>
</dbReference>
<evidence type="ECO:0000313" key="3">
    <source>
        <dbReference type="Proteomes" id="UP000741360"/>
    </source>
</evidence>
<gene>
    <name evidence="2" type="ORF">HYY65_03065</name>
</gene>
<dbReference type="InterPro" id="IPR002711">
    <property type="entry name" value="HNH"/>
</dbReference>
<name>A0A932M0L9_UNCTE</name>
<feature type="domain" description="HNH nuclease" evidence="1">
    <location>
        <begin position="97"/>
        <end position="148"/>
    </location>
</feature>
<dbReference type="Proteomes" id="UP000741360">
    <property type="component" value="Unassembled WGS sequence"/>
</dbReference>
<dbReference type="PANTHER" id="PTHR33877">
    <property type="entry name" value="SLL1193 PROTEIN"/>
    <property type="match status" value="1"/>
</dbReference>
<keyword evidence="2" id="KW-0378">Hydrolase</keyword>
<dbReference type="GO" id="GO:0003676">
    <property type="term" value="F:nucleic acid binding"/>
    <property type="evidence" value="ECO:0007669"/>
    <property type="project" value="InterPro"/>
</dbReference>
<keyword evidence="2" id="KW-0255">Endonuclease</keyword>
<dbReference type="GO" id="GO:0008270">
    <property type="term" value="F:zinc ion binding"/>
    <property type="evidence" value="ECO:0007669"/>
    <property type="project" value="InterPro"/>
</dbReference>
<evidence type="ECO:0000313" key="2">
    <source>
        <dbReference type="EMBL" id="MBI3014051.1"/>
    </source>
</evidence>
<dbReference type="SMART" id="SM00507">
    <property type="entry name" value="HNHc"/>
    <property type="match status" value="1"/>
</dbReference>
<reference evidence="2" key="1">
    <citation type="submission" date="2020-07" db="EMBL/GenBank/DDBJ databases">
        <title>Huge and variable diversity of episymbiotic CPR bacteria and DPANN archaea in groundwater ecosystems.</title>
        <authorList>
            <person name="He C.Y."/>
            <person name="Keren R."/>
            <person name="Whittaker M."/>
            <person name="Farag I.F."/>
            <person name="Doudna J."/>
            <person name="Cate J.H.D."/>
            <person name="Banfield J.F."/>
        </authorList>
    </citation>
    <scope>NUCLEOTIDE SEQUENCE</scope>
    <source>
        <strain evidence="2">NC_groundwater_717_Ag_S-0.2um_59_8</strain>
    </source>
</reference>
<dbReference type="EMBL" id="JACPSX010000051">
    <property type="protein sequence ID" value="MBI3014051.1"/>
    <property type="molecule type" value="Genomic_DNA"/>
</dbReference>
<organism evidence="2 3">
    <name type="scientific">Tectimicrobiota bacterium</name>
    <dbReference type="NCBI Taxonomy" id="2528274"/>
    <lineage>
        <taxon>Bacteria</taxon>
        <taxon>Pseudomonadati</taxon>
        <taxon>Nitrospinota/Tectimicrobiota group</taxon>
        <taxon>Candidatus Tectimicrobiota</taxon>
    </lineage>
</organism>
<dbReference type="CDD" id="cd00085">
    <property type="entry name" value="HNHc"/>
    <property type="match status" value="1"/>
</dbReference>
<accession>A0A932M0L9</accession>
<dbReference type="GO" id="GO:0004519">
    <property type="term" value="F:endonuclease activity"/>
    <property type="evidence" value="ECO:0007669"/>
    <property type="project" value="UniProtKB-KW"/>
</dbReference>
<dbReference type="Pfam" id="PF01844">
    <property type="entry name" value="HNH"/>
    <property type="match status" value="1"/>
</dbReference>
<proteinExistence type="predicted"/>